<dbReference type="AlphaFoldDB" id="A0A3M9XLT3"/>
<evidence type="ECO:0000259" key="2">
    <source>
        <dbReference type="Pfam" id="PF03428"/>
    </source>
</evidence>
<feature type="region of interest" description="Disordered" evidence="1">
    <location>
        <begin position="297"/>
        <end position="337"/>
    </location>
</feature>
<evidence type="ECO:0000313" key="4">
    <source>
        <dbReference type="EMBL" id="RNJ48028.1"/>
    </source>
</evidence>
<evidence type="ECO:0000256" key="1">
    <source>
        <dbReference type="SAM" id="MobiDB-lite"/>
    </source>
</evidence>
<dbReference type="Pfam" id="PF03428">
    <property type="entry name" value="RP-C"/>
    <property type="match status" value="1"/>
</dbReference>
<dbReference type="InterPro" id="IPR021760">
    <property type="entry name" value="RepC_C"/>
</dbReference>
<reference evidence="4 5" key="1">
    <citation type="submission" date="2018-08" db="EMBL/GenBank/DDBJ databases">
        <title>Genome sequence of Methylocystis hirsuta CSC1, a methanotroph able to accumulate PHAs.</title>
        <authorList>
            <person name="Bordel S."/>
            <person name="Rodriguez E."/>
            <person name="Gancedo J."/>
            <person name="Munoz R."/>
        </authorList>
    </citation>
    <scope>NUCLEOTIDE SEQUENCE [LARGE SCALE GENOMIC DNA]</scope>
    <source>
        <strain evidence="4 5">CSC1</strain>
    </source>
</reference>
<dbReference type="SUPFAM" id="SSF46785">
    <property type="entry name" value="Winged helix' DNA-binding domain"/>
    <property type="match status" value="1"/>
</dbReference>
<feature type="domain" description="Plasmid replication protein C C-terminal" evidence="3">
    <location>
        <begin position="343"/>
        <end position="443"/>
    </location>
</feature>
<feature type="domain" description="Plasmid replication protein C N-terminal" evidence="2">
    <location>
        <begin position="12"/>
        <end position="204"/>
    </location>
</feature>
<dbReference type="InterPro" id="IPR047611">
    <property type="entry name" value="RepABC_RepC"/>
</dbReference>
<dbReference type="InterPro" id="IPR036390">
    <property type="entry name" value="WH_DNA-bd_sf"/>
</dbReference>
<dbReference type="NCBIfam" id="NF040974">
    <property type="entry name" value="RepABC_RepC"/>
    <property type="match status" value="1"/>
</dbReference>
<dbReference type="EMBL" id="QWDD01000003">
    <property type="protein sequence ID" value="RNJ48028.1"/>
    <property type="molecule type" value="Genomic_DNA"/>
</dbReference>
<dbReference type="OrthoDB" id="7488837at2"/>
<sequence>MQSHTTTPFGRRPLSLAMVAAQAATRDFAAKPDASETVVHKWRLFRALTEAKEPVGVTDRALSVLHALLSFHQETALTLPERDPKSESEDNSAGVGVVVFPSNRELSIRAHGMAPATLRRHLASLVEAGLIIRRDSPNGKRFARRGQGGEIESAFGFDLTPLIARAAEIENLAEEVRAETRAIALLRERITLVRRDIVKMIEAGMEEGVRFAPISIDGQDISDWQGLYVRHHALSARYSRSLGRTGLEALAGELAAFAAEVQKLLETHVKQQKRSANESQTERHIQNQITNIPDLEPCLRKGRVDPPGSMPEEPEAERAGASKTEAPGPGIGERQASSTRTYPLGMVLQACPDIVDYGKSGEIICWRDLIDAAAIVRSALGVSPDAWKQALDVLGEHDASIVIAAILQRGEEIKSAGGYLRVLTTKARAGEFSLGPVLMALLRGKAAKAARDRRQAG</sequence>
<dbReference type="InterPro" id="IPR005090">
    <property type="entry name" value="RepC_N"/>
</dbReference>
<dbReference type="RefSeq" id="WP_123177780.1">
    <property type="nucleotide sequence ID" value="NZ_QWDD01000003.1"/>
</dbReference>
<dbReference type="Pfam" id="PF11800">
    <property type="entry name" value="RP-C_C"/>
    <property type="match status" value="1"/>
</dbReference>
<proteinExistence type="predicted"/>
<evidence type="ECO:0000313" key="5">
    <source>
        <dbReference type="Proteomes" id="UP000268623"/>
    </source>
</evidence>
<dbReference type="Proteomes" id="UP000268623">
    <property type="component" value="Unassembled WGS sequence"/>
</dbReference>
<dbReference type="CDD" id="cd00090">
    <property type="entry name" value="HTH_ARSR"/>
    <property type="match status" value="1"/>
</dbReference>
<name>A0A3M9XLT3_9HYPH</name>
<comment type="caution">
    <text evidence="4">The sequence shown here is derived from an EMBL/GenBank/DDBJ whole genome shotgun (WGS) entry which is preliminary data.</text>
</comment>
<dbReference type="GO" id="GO:0006355">
    <property type="term" value="P:regulation of DNA-templated transcription"/>
    <property type="evidence" value="ECO:0007669"/>
    <property type="project" value="UniProtKB-ARBA"/>
</dbReference>
<keyword evidence="5" id="KW-1185">Reference proteome</keyword>
<gene>
    <name evidence="4" type="ORF">D1O30_19470</name>
</gene>
<organism evidence="4 5">
    <name type="scientific">Methylocystis hirsuta</name>
    <dbReference type="NCBI Taxonomy" id="369798"/>
    <lineage>
        <taxon>Bacteria</taxon>
        <taxon>Pseudomonadati</taxon>
        <taxon>Pseudomonadota</taxon>
        <taxon>Alphaproteobacteria</taxon>
        <taxon>Hyphomicrobiales</taxon>
        <taxon>Methylocystaceae</taxon>
        <taxon>Methylocystis</taxon>
    </lineage>
</organism>
<protein>
    <submittedName>
        <fullName evidence="4">Replication initiation protein RepC</fullName>
    </submittedName>
</protein>
<evidence type="ECO:0000259" key="3">
    <source>
        <dbReference type="Pfam" id="PF11800"/>
    </source>
</evidence>
<dbReference type="NCBIfam" id="NF010396">
    <property type="entry name" value="PRK13824.1"/>
    <property type="match status" value="1"/>
</dbReference>
<dbReference type="InterPro" id="IPR011991">
    <property type="entry name" value="ArsR-like_HTH"/>
</dbReference>
<accession>A0A3M9XLT3</accession>